<feature type="signal peptide" evidence="2">
    <location>
        <begin position="1"/>
        <end position="27"/>
    </location>
</feature>
<dbReference type="Gene3D" id="6.10.250.3150">
    <property type="match status" value="1"/>
</dbReference>
<dbReference type="AlphaFoldDB" id="A0A8J3FL33"/>
<name>A0A8J3FL33_9ACTN</name>
<reference evidence="4" key="1">
    <citation type="journal article" date="2014" name="Int. J. Syst. Evol. Microbiol.">
        <title>Complete genome sequence of Corynebacterium casei LMG S-19264T (=DSM 44701T), isolated from a smear-ripened cheese.</title>
        <authorList>
            <consortium name="US DOE Joint Genome Institute (JGI-PGF)"/>
            <person name="Walter F."/>
            <person name="Albersmeier A."/>
            <person name="Kalinowski J."/>
            <person name="Ruckert C."/>
        </authorList>
    </citation>
    <scope>NUCLEOTIDE SEQUENCE</scope>
    <source>
        <strain evidence="4">JCM 3091</strain>
    </source>
</reference>
<feature type="coiled-coil region" evidence="1">
    <location>
        <begin position="119"/>
        <end position="174"/>
    </location>
</feature>
<evidence type="ECO:0000259" key="3">
    <source>
        <dbReference type="Pfam" id="PF26571"/>
    </source>
</evidence>
<keyword evidence="2" id="KW-0732">Signal</keyword>
<feature type="domain" description="ARB-07466-like C-terminal" evidence="3">
    <location>
        <begin position="218"/>
        <end position="327"/>
    </location>
</feature>
<dbReference type="EMBL" id="BMQC01000012">
    <property type="protein sequence ID" value="GGK37210.1"/>
    <property type="molecule type" value="Genomic_DNA"/>
</dbReference>
<gene>
    <name evidence="4" type="ORF">GCM10010124_32400</name>
</gene>
<organism evidence="4 5">
    <name type="scientific">Pilimelia terevasa</name>
    <dbReference type="NCBI Taxonomy" id="53372"/>
    <lineage>
        <taxon>Bacteria</taxon>
        <taxon>Bacillati</taxon>
        <taxon>Actinomycetota</taxon>
        <taxon>Actinomycetes</taxon>
        <taxon>Micromonosporales</taxon>
        <taxon>Micromonosporaceae</taxon>
        <taxon>Pilimelia</taxon>
    </lineage>
</organism>
<dbReference type="RefSeq" id="WP_189115185.1">
    <property type="nucleotide sequence ID" value="NZ_BMQC01000012.1"/>
</dbReference>
<dbReference type="Pfam" id="PF26571">
    <property type="entry name" value="VldE"/>
    <property type="match status" value="1"/>
</dbReference>
<dbReference type="InterPro" id="IPR058593">
    <property type="entry name" value="ARB_07466-like_C"/>
</dbReference>
<feature type="chain" id="PRO_5035314673" description="ARB-07466-like C-terminal domain-containing protein" evidence="2">
    <location>
        <begin position="28"/>
        <end position="335"/>
    </location>
</feature>
<evidence type="ECO:0000313" key="5">
    <source>
        <dbReference type="Proteomes" id="UP000662200"/>
    </source>
</evidence>
<evidence type="ECO:0000256" key="1">
    <source>
        <dbReference type="SAM" id="Coils"/>
    </source>
</evidence>
<evidence type="ECO:0000256" key="2">
    <source>
        <dbReference type="SAM" id="SignalP"/>
    </source>
</evidence>
<sequence>MLTVLRRAAAGATVLALLVGAAAPVLAAPGGTGGEGETPLVRDVMESASRGFLQARAAYQRSRTAQERLDGELVALERQRDAMSAEVTRVAAAGYRAGRLNIASALLRSATPDAFLDRAAALETMTERENQRLRDLNRARAQVERARRQIDAEARQQRLQLDTMTRKREAAQRLFRLAGGSDFGDLVTAKIPVAARAPGGADGDWPGQGCSVGDPTTAGCVTPRTLHALKEAKKVNFRRFVSCFRPGGPFEHPKGRACDFSVQKGEGFGGDAVGGDKVYGSNLAAFLVSNADRLGVMYVIWYRRVWLPAVGWKAYTEANGDPSSDHTNHVHLSML</sequence>
<reference evidence="4" key="2">
    <citation type="submission" date="2020-09" db="EMBL/GenBank/DDBJ databases">
        <authorList>
            <person name="Sun Q."/>
            <person name="Ohkuma M."/>
        </authorList>
    </citation>
    <scope>NUCLEOTIDE SEQUENCE</scope>
    <source>
        <strain evidence="4">JCM 3091</strain>
    </source>
</reference>
<comment type="caution">
    <text evidence="4">The sequence shown here is derived from an EMBL/GenBank/DDBJ whole genome shotgun (WGS) entry which is preliminary data.</text>
</comment>
<accession>A0A8J3FL33</accession>
<dbReference type="Proteomes" id="UP000662200">
    <property type="component" value="Unassembled WGS sequence"/>
</dbReference>
<proteinExistence type="predicted"/>
<keyword evidence="5" id="KW-1185">Reference proteome</keyword>
<keyword evidence="1" id="KW-0175">Coiled coil</keyword>
<protein>
    <recommendedName>
        <fullName evidence="3">ARB-07466-like C-terminal domain-containing protein</fullName>
    </recommendedName>
</protein>
<evidence type="ECO:0000313" key="4">
    <source>
        <dbReference type="EMBL" id="GGK37210.1"/>
    </source>
</evidence>